<evidence type="ECO:0000256" key="7">
    <source>
        <dbReference type="HAMAP-Rule" id="MF_00227"/>
    </source>
</evidence>
<keyword evidence="5 7" id="KW-0378">Hydrolase</keyword>
<evidence type="ECO:0000313" key="9">
    <source>
        <dbReference type="EMBL" id="ELR69555.1"/>
    </source>
</evidence>
<dbReference type="PATRIC" id="fig|1237149.3.peg.4411"/>
<dbReference type="GO" id="GO:0004526">
    <property type="term" value="F:ribonuclease P activity"/>
    <property type="evidence" value="ECO:0007669"/>
    <property type="project" value="UniProtKB-UniRule"/>
</dbReference>
<dbReference type="PANTHER" id="PTHR33992">
    <property type="entry name" value="RIBONUCLEASE P PROTEIN COMPONENT"/>
    <property type="match status" value="1"/>
</dbReference>
<dbReference type="OrthoDB" id="1524972at2"/>
<comment type="similarity">
    <text evidence="7">Belongs to the RnpA family.</text>
</comment>
<accession>L8JL67</accession>
<reference evidence="9 10" key="1">
    <citation type="submission" date="2012-12" db="EMBL/GenBank/DDBJ databases">
        <title>Genome assembly of Fulvivirga imtechensis AK7.</title>
        <authorList>
            <person name="Nupur N."/>
            <person name="Khatri I."/>
            <person name="Kumar R."/>
            <person name="Subramanian S."/>
            <person name="Pinnaka A."/>
        </authorList>
    </citation>
    <scope>NUCLEOTIDE SEQUENCE [LARGE SCALE GENOMIC DNA]</scope>
    <source>
        <strain evidence="9 10">AK7</strain>
    </source>
</reference>
<dbReference type="eggNOG" id="COG0594">
    <property type="taxonomic scope" value="Bacteria"/>
</dbReference>
<dbReference type="InterPro" id="IPR020539">
    <property type="entry name" value="RNase_P_CS"/>
</dbReference>
<dbReference type="InterPro" id="IPR014721">
    <property type="entry name" value="Ribsml_uS5_D2-typ_fold_subgr"/>
</dbReference>
<keyword evidence="2 7" id="KW-0819">tRNA processing</keyword>
<dbReference type="Gene3D" id="3.30.230.10">
    <property type="match status" value="1"/>
</dbReference>
<protein>
    <recommendedName>
        <fullName evidence="7 8">Ribonuclease P protein component</fullName>
        <shortName evidence="7">RNase P protein</shortName>
        <shortName evidence="7">RNaseP protein</shortName>
        <ecNumber evidence="7 8">3.1.26.5</ecNumber>
    </recommendedName>
    <alternativeName>
        <fullName evidence="7">Protein C5</fullName>
    </alternativeName>
</protein>
<dbReference type="EC" id="3.1.26.5" evidence="7 8"/>
<comment type="function">
    <text evidence="1 7">RNaseP catalyzes the removal of the 5'-leader sequence from pre-tRNA to produce the mature 5'-terminus. It can also cleave other RNA substrates such as 4.5S RNA. The protein component plays an auxiliary but essential role in vivo by binding to the 5'-leader sequence and broadening the substrate specificity of the ribozyme.</text>
</comment>
<dbReference type="GO" id="GO:0000049">
    <property type="term" value="F:tRNA binding"/>
    <property type="evidence" value="ECO:0007669"/>
    <property type="project" value="UniProtKB-UniRule"/>
</dbReference>
<keyword evidence="3 7" id="KW-0540">Nuclease</keyword>
<dbReference type="GO" id="GO:0001682">
    <property type="term" value="P:tRNA 5'-leader removal"/>
    <property type="evidence" value="ECO:0007669"/>
    <property type="project" value="UniProtKB-UniRule"/>
</dbReference>
<dbReference type="STRING" id="1237149.C900_04943"/>
<evidence type="ECO:0000256" key="4">
    <source>
        <dbReference type="ARBA" id="ARBA00022759"/>
    </source>
</evidence>
<dbReference type="EMBL" id="AMZN01000071">
    <property type="protein sequence ID" value="ELR69555.1"/>
    <property type="molecule type" value="Genomic_DNA"/>
</dbReference>
<evidence type="ECO:0000256" key="3">
    <source>
        <dbReference type="ARBA" id="ARBA00022722"/>
    </source>
</evidence>
<evidence type="ECO:0000256" key="6">
    <source>
        <dbReference type="ARBA" id="ARBA00022884"/>
    </source>
</evidence>
<comment type="caution">
    <text evidence="9">The sequence shown here is derived from an EMBL/GenBank/DDBJ whole genome shotgun (WGS) entry which is preliminary data.</text>
</comment>
<dbReference type="GO" id="GO:0030677">
    <property type="term" value="C:ribonuclease P complex"/>
    <property type="evidence" value="ECO:0007669"/>
    <property type="project" value="TreeGrafter"/>
</dbReference>
<dbReference type="AlphaFoldDB" id="L8JL67"/>
<dbReference type="Proteomes" id="UP000011135">
    <property type="component" value="Unassembled WGS sequence"/>
</dbReference>
<keyword evidence="4 7" id="KW-0255">Endonuclease</keyword>
<evidence type="ECO:0000313" key="10">
    <source>
        <dbReference type="Proteomes" id="UP000011135"/>
    </source>
</evidence>
<evidence type="ECO:0000256" key="8">
    <source>
        <dbReference type="NCBIfam" id="TIGR00188"/>
    </source>
</evidence>
<organism evidence="9 10">
    <name type="scientific">Fulvivirga imtechensis AK7</name>
    <dbReference type="NCBI Taxonomy" id="1237149"/>
    <lineage>
        <taxon>Bacteria</taxon>
        <taxon>Pseudomonadati</taxon>
        <taxon>Bacteroidota</taxon>
        <taxon>Cytophagia</taxon>
        <taxon>Cytophagales</taxon>
        <taxon>Fulvivirgaceae</taxon>
        <taxon>Fulvivirga</taxon>
    </lineage>
</organism>
<evidence type="ECO:0000256" key="5">
    <source>
        <dbReference type="ARBA" id="ARBA00022801"/>
    </source>
</evidence>
<dbReference type="InterPro" id="IPR000100">
    <property type="entry name" value="RNase_P"/>
</dbReference>
<dbReference type="HAMAP" id="MF_00227">
    <property type="entry name" value="RNase_P"/>
    <property type="match status" value="1"/>
</dbReference>
<dbReference type="NCBIfam" id="TIGR00188">
    <property type="entry name" value="rnpA"/>
    <property type="match status" value="1"/>
</dbReference>
<dbReference type="GO" id="GO:0042781">
    <property type="term" value="F:3'-tRNA processing endoribonuclease activity"/>
    <property type="evidence" value="ECO:0007669"/>
    <property type="project" value="TreeGrafter"/>
</dbReference>
<dbReference type="PANTHER" id="PTHR33992:SF1">
    <property type="entry name" value="RIBONUCLEASE P PROTEIN COMPONENT"/>
    <property type="match status" value="1"/>
</dbReference>
<dbReference type="Pfam" id="PF00825">
    <property type="entry name" value="Ribonuclease_P"/>
    <property type="match status" value="1"/>
</dbReference>
<evidence type="ECO:0000256" key="2">
    <source>
        <dbReference type="ARBA" id="ARBA00022694"/>
    </source>
</evidence>
<keyword evidence="6 7" id="KW-0694">RNA-binding</keyword>
<dbReference type="InterPro" id="IPR020568">
    <property type="entry name" value="Ribosomal_Su5_D2-typ_SF"/>
</dbReference>
<evidence type="ECO:0000256" key="1">
    <source>
        <dbReference type="ARBA" id="ARBA00002663"/>
    </source>
</evidence>
<comment type="catalytic activity">
    <reaction evidence="7">
        <text>Endonucleolytic cleavage of RNA, removing 5'-extranucleotides from tRNA precursor.</text>
        <dbReference type="EC" id="3.1.26.5"/>
    </reaction>
</comment>
<comment type="subunit">
    <text evidence="7">Consists of a catalytic RNA component (M1 or rnpB) and a protein subunit.</text>
</comment>
<dbReference type="SUPFAM" id="SSF54211">
    <property type="entry name" value="Ribosomal protein S5 domain 2-like"/>
    <property type="match status" value="1"/>
</dbReference>
<name>L8JL67_9BACT</name>
<sequence>MTSMTFKKSERLCSKKAIQELFSKGSSFYIYPFKIISRADPKGSFHQILISVPKRNFKKAVLRNKFKRRIREAYRLNKHLLKSTSKLQIAYIYTAKELLEYKEIERKLILALERLNQQLAKGE</sequence>
<proteinExistence type="inferred from homology"/>
<dbReference type="PROSITE" id="PS00648">
    <property type="entry name" value="RIBONUCLEASE_P"/>
    <property type="match status" value="1"/>
</dbReference>
<gene>
    <name evidence="7" type="primary">rnpA</name>
    <name evidence="9" type="ORF">C900_04943</name>
</gene>
<keyword evidence="10" id="KW-1185">Reference proteome</keyword>